<gene>
    <name evidence="2" type="ORF">ACAOBT_LOCUS14627</name>
</gene>
<dbReference type="Proteomes" id="UP001152888">
    <property type="component" value="Unassembled WGS sequence"/>
</dbReference>
<accession>A0A9P0KYH9</accession>
<reference evidence="2" key="1">
    <citation type="submission" date="2022-03" db="EMBL/GenBank/DDBJ databases">
        <authorList>
            <person name="Sayadi A."/>
        </authorList>
    </citation>
    <scope>NUCLEOTIDE SEQUENCE</scope>
</reference>
<keyword evidence="3" id="KW-1185">Reference proteome</keyword>
<dbReference type="EMBL" id="CAKOFQ010006912">
    <property type="protein sequence ID" value="CAH1981702.1"/>
    <property type="molecule type" value="Genomic_DNA"/>
</dbReference>
<comment type="caution">
    <text evidence="2">The sequence shown here is derived from an EMBL/GenBank/DDBJ whole genome shotgun (WGS) entry which is preliminary data.</text>
</comment>
<keyword evidence="1" id="KW-0812">Transmembrane</keyword>
<feature type="transmembrane region" description="Helical" evidence="1">
    <location>
        <begin position="26"/>
        <end position="44"/>
    </location>
</feature>
<dbReference type="AlphaFoldDB" id="A0A9P0KYH9"/>
<evidence type="ECO:0000256" key="1">
    <source>
        <dbReference type="SAM" id="Phobius"/>
    </source>
</evidence>
<evidence type="ECO:0000313" key="2">
    <source>
        <dbReference type="EMBL" id="CAH1981702.1"/>
    </source>
</evidence>
<proteinExistence type="predicted"/>
<name>A0A9P0KYH9_ACAOB</name>
<evidence type="ECO:0000313" key="3">
    <source>
        <dbReference type="Proteomes" id="UP001152888"/>
    </source>
</evidence>
<sequence>MGLPSTIGGPSCSVPLVPEDLKFSSFFAWGIFVGFIFFFVYPWTREILQFVGSYCLQLHFSPDGTMVFILGEYSLLEIH</sequence>
<organism evidence="2 3">
    <name type="scientific">Acanthoscelides obtectus</name>
    <name type="common">Bean weevil</name>
    <name type="synonym">Bruchus obtectus</name>
    <dbReference type="NCBI Taxonomy" id="200917"/>
    <lineage>
        <taxon>Eukaryota</taxon>
        <taxon>Metazoa</taxon>
        <taxon>Ecdysozoa</taxon>
        <taxon>Arthropoda</taxon>
        <taxon>Hexapoda</taxon>
        <taxon>Insecta</taxon>
        <taxon>Pterygota</taxon>
        <taxon>Neoptera</taxon>
        <taxon>Endopterygota</taxon>
        <taxon>Coleoptera</taxon>
        <taxon>Polyphaga</taxon>
        <taxon>Cucujiformia</taxon>
        <taxon>Chrysomeloidea</taxon>
        <taxon>Chrysomelidae</taxon>
        <taxon>Bruchinae</taxon>
        <taxon>Bruchini</taxon>
        <taxon>Acanthoscelides</taxon>
    </lineage>
</organism>
<keyword evidence="1" id="KW-0472">Membrane</keyword>
<protein>
    <submittedName>
        <fullName evidence="2">Uncharacterized protein</fullName>
    </submittedName>
</protein>
<keyword evidence="1" id="KW-1133">Transmembrane helix</keyword>